<reference evidence="2" key="1">
    <citation type="submission" date="2022-08" db="EMBL/GenBank/DDBJ databases">
        <title>Novel sulfate-reducing endosymbionts in the free-living metamonad Anaeramoeba.</title>
        <authorList>
            <person name="Jerlstrom-Hultqvist J."/>
            <person name="Cepicka I."/>
            <person name="Gallot-Lavallee L."/>
            <person name="Salas-Leiva D."/>
            <person name="Curtis B.A."/>
            <person name="Zahonova K."/>
            <person name="Pipaliya S."/>
            <person name="Dacks J."/>
            <person name="Roger A.J."/>
        </authorList>
    </citation>
    <scope>NUCLEOTIDE SEQUENCE</scope>
    <source>
        <strain evidence="2">Schooner1</strain>
    </source>
</reference>
<evidence type="ECO:0000256" key="1">
    <source>
        <dbReference type="SAM" id="MobiDB-lite"/>
    </source>
</evidence>
<dbReference type="EMBL" id="JAOAOG010000028">
    <property type="protein sequence ID" value="KAJ6253869.1"/>
    <property type="molecule type" value="Genomic_DNA"/>
</dbReference>
<gene>
    <name evidence="2" type="ORF">M0813_13287</name>
</gene>
<comment type="caution">
    <text evidence="2">The sequence shown here is derived from an EMBL/GenBank/DDBJ whole genome shotgun (WGS) entry which is preliminary data.</text>
</comment>
<name>A0ABQ8ZAI8_9EUKA</name>
<keyword evidence="3" id="KW-1185">Reference proteome</keyword>
<sequence length="88" mass="10704">MSVYRPNMYAMSDRMIDEAKKCGDYSDGQINYFRKTKDSYEEIDVLHHRQVQENMRKKYNIKEDQDIWKKNNQTIHNTDPKNQPSSKW</sequence>
<protein>
    <submittedName>
        <fullName evidence="2">Uncharacterized protein</fullName>
    </submittedName>
</protein>
<dbReference type="Proteomes" id="UP001150062">
    <property type="component" value="Unassembled WGS sequence"/>
</dbReference>
<evidence type="ECO:0000313" key="2">
    <source>
        <dbReference type="EMBL" id="KAJ6253869.1"/>
    </source>
</evidence>
<organism evidence="2 3">
    <name type="scientific">Anaeramoeba flamelloides</name>
    <dbReference type="NCBI Taxonomy" id="1746091"/>
    <lineage>
        <taxon>Eukaryota</taxon>
        <taxon>Metamonada</taxon>
        <taxon>Anaeramoebidae</taxon>
        <taxon>Anaeramoeba</taxon>
    </lineage>
</organism>
<feature type="compositionally biased region" description="Polar residues" evidence="1">
    <location>
        <begin position="70"/>
        <end position="88"/>
    </location>
</feature>
<proteinExistence type="predicted"/>
<accession>A0ABQ8ZAI8</accession>
<feature type="region of interest" description="Disordered" evidence="1">
    <location>
        <begin position="68"/>
        <end position="88"/>
    </location>
</feature>
<evidence type="ECO:0000313" key="3">
    <source>
        <dbReference type="Proteomes" id="UP001150062"/>
    </source>
</evidence>